<evidence type="ECO:0000313" key="8">
    <source>
        <dbReference type="EMBL" id="CAB4908897.1"/>
    </source>
</evidence>
<keyword evidence="3 6" id="KW-0812">Transmembrane</keyword>
<evidence type="ECO:0000256" key="1">
    <source>
        <dbReference type="ARBA" id="ARBA00004651"/>
    </source>
</evidence>
<keyword evidence="2" id="KW-1003">Cell membrane</keyword>
<feature type="transmembrane region" description="Helical" evidence="6">
    <location>
        <begin position="522"/>
        <end position="541"/>
    </location>
</feature>
<reference evidence="8" key="1">
    <citation type="submission" date="2020-05" db="EMBL/GenBank/DDBJ databases">
        <authorList>
            <person name="Chiriac C."/>
            <person name="Salcher M."/>
            <person name="Ghai R."/>
            <person name="Kavagutti S V."/>
        </authorList>
    </citation>
    <scope>NUCLEOTIDE SEQUENCE</scope>
</reference>
<dbReference type="InterPro" id="IPR000731">
    <property type="entry name" value="SSD"/>
</dbReference>
<dbReference type="EMBL" id="CAFBMK010000046">
    <property type="protein sequence ID" value="CAB4908897.1"/>
    <property type="molecule type" value="Genomic_DNA"/>
</dbReference>
<organism evidence="8">
    <name type="scientific">freshwater metagenome</name>
    <dbReference type="NCBI Taxonomy" id="449393"/>
    <lineage>
        <taxon>unclassified sequences</taxon>
        <taxon>metagenomes</taxon>
        <taxon>ecological metagenomes</taxon>
    </lineage>
</organism>
<feature type="transmembrane region" description="Helical" evidence="6">
    <location>
        <begin position="666"/>
        <end position="690"/>
    </location>
</feature>
<evidence type="ECO:0000259" key="7">
    <source>
        <dbReference type="PROSITE" id="PS50156"/>
    </source>
</evidence>
<dbReference type="SUPFAM" id="SSF82866">
    <property type="entry name" value="Multidrug efflux transporter AcrB transmembrane domain"/>
    <property type="match status" value="2"/>
</dbReference>
<feature type="transmembrane region" description="Helical" evidence="6">
    <location>
        <begin position="208"/>
        <end position="228"/>
    </location>
</feature>
<feature type="transmembrane region" description="Helical" evidence="6">
    <location>
        <begin position="27"/>
        <end position="46"/>
    </location>
</feature>
<feature type="transmembrane region" description="Helical" evidence="6">
    <location>
        <begin position="282"/>
        <end position="305"/>
    </location>
</feature>
<sequence>MDTTPDHPDRTPLGRLGRLAFRRRRTVLAAWLVAVVVATLAAANLGGDFAVGYDTPGSESQAATQTIEREFGGRTAAEVEVVWHDGAGAVTPRSTAAIDRLLADASRLEGVAPGLTAKDAEVSADGTTAVVRLPLTRGEDHVPEETGTALVALGERAERDGVETIVAGSIAGMTEEAAMSAELVGFAVAAVVLLLTFGSAVAAGLPLLVALVGVGVALGLGGLLAALIDTPDWAVQMALMLGIGVGIDYALIIITRYRAAAAAGRDPESATVEAMSTAGRSVLVAGGTVVVSLLGLFLMGLPYLYGVALASSLAVLVVLAASLTLLPALLGFAGRRIERLRVPGVRPARTDPDTVPGARWARRIQRRPVVSTVLALALLALLAAPATTLRFGFPDAGNEASGTAPRQAYDRLTAGFGPGQNGPLVAVAATPGGPADSAALDRLAAEVRTDRDVASVSAPQPNPAGTAALLQIVPRSSPQDARTSDLVERLRDGPLRSTGLQVALGGRTAATVDQGAATASRLPLFVGGVVLISFVLLIAAFRAPVVALKAGAMNLLSIAAAFGVVGLVAQGGWAGQLIGIDTSLPVPPFIPVIMFAALFGLSMDYEVFLMSAIRERFARHGDARAAVVEGVARTARVITAAAAIMVAVFAAFALSPEVFLKLMGVGLATAVLVDATVVRVVLVPAVMQLLGERAWWAPRWLRGAATRPSAPVAAD</sequence>
<proteinExistence type="predicted"/>
<feature type="transmembrane region" description="Helical" evidence="6">
    <location>
        <begin position="311"/>
        <end position="333"/>
    </location>
</feature>
<feature type="transmembrane region" description="Helical" evidence="6">
    <location>
        <begin position="593"/>
        <end position="613"/>
    </location>
</feature>
<evidence type="ECO:0000256" key="4">
    <source>
        <dbReference type="ARBA" id="ARBA00022989"/>
    </source>
</evidence>
<keyword evidence="4 6" id="KW-1133">Transmembrane helix</keyword>
<feature type="transmembrane region" description="Helical" evidence="6">
    <location>
        <begin position="553"/>
        <end position="573"/>
    </location>
</feature>
<accession>A0A6J7GKD8</accession>
<evidence type="ECO:0000256" key="5">
    <source>
        <dbReference type="ARBA" id="ARBA00023136"/>
    </source>
</evidence>
<dbReference type="PANTHER" id="PTHR33406:SF13">
    <property type="entry name" value="MEMBRANE PROTEIN YDFJ"/>
    <property type="match status" value="1"/>
</dbReference>
<feature type="transmembrane region" description="Helical" evidence="6">
    <location>
        <begin position="634"/>
        <end position="654"/>
    </location>
</feature>
<feature type="transmembrane region" description="Helical" evidence="6">
    <location>
        <begin position="183"/>
        <end position="201"/>
    </location>
</feature>
<evidence type="ECO:0000256" key="6">
    <source>
        <dbReference type="SAM" id="Phobius"/>
    </source>
</evidence>
<dbReference type="PROSITE" id="PS50156">
    <property type="entry name" value="SSD"/>
    <property type="match status" value="1"/>
</dbReference>
<dbReference type="PANTHER" id="PTHR33406">
    <property type="entry name" value="MEMBRANE PROTEIN MJ1562-RELATED"/>
    <property type="match status" value="1"/>
</dbReference>
<gene>
    <name evidence="8" type="ORF">UFOPK3564_01089</name>
</gene>
<dbReference type="Pfam" id="PF03176">
    <property type="entry name" value="MMPL"/>
    <property type="match status" value="2"/>
</dbReference>
<dbReference type="InterPro" id="IPR004869">
    <property type="entry name" value="MMPL_dom"/>
</dbReference>
<evidence type="ECO:0000256" key="3">
    <source>
        <dbReference type="ARBA" id="ARBA00022692"/>
    </source>
</evidence>
<dbReference type="InterPro" id="IPR050545">
    <property type="entry name" value="Mycobact_MmpL"/>
</dbReference>
<feature type="transmembrane region" description="Helical" evidence="6">
    <location>
        <begin position="234"/>
        <end position="255"/>
    </location>
</feature>
<protein>
    <submittedName>
        <fullName evidence="8">Unannotated protein</fullName>
    </submittedName>
</protein>
<keyword evidence="5 6" id="KW-0472">Membrane</keyword>
<evidence type="ECO:0000256" key="2">
    <source>
        <dbReference type="ARBA" id="ARBA00022475"/>
    </source>
</evidence>
<feature type="transmembrane region" description="Helical" evidence="6">
    <location>
        <begin position="369"/>
        <end position="393"/>
    </location>
</feature>
<name>A0A6J7GKD8_9ZZZZ</name>
<dbReference type="Gene3D" id="1.20.1640.10">
    <property type="entry name" value="Multidrug efflux transporter AcrB transmembrane domain"/>
    <property type="match status" value="2"/>
</dbReference>
<comment type="subcellular location">
    <subcellularLocation>
        <location evidence="1">Cell membrane</location>
        <topology evidence="1">Multi-pass membrane protein</topology>
    </subcellularLocation>
</comment>
<dbReference type="GO" id="GO:0005886">
    <property type="term" value="C:plasma membrane"/>
    <property type="evidence" value="ECO:0007669"/>
    <property type="project" value="UniProtKB-SubCell"/>
</dbReference>
<dbReference type="AlphaFoldDB" id="A0A6J7GKD8"/>
<feature type="domain" description="SSD" evidence="7">
    <location>
        <begin position="211"/>
        <end position="332"/>
    </location>
</feature>